<dbReference type="OMA" id="RMENMFL"/>
<dbReference type="InterPro" id="IPR008753">
    <property type="entry name" value="Peptidase_M13_N"/>
</dbReference>
<dbReference type="PROSITE" id="PS51885">
    <property type="entry name" value="NEPRILYSIN"/>
    <property type="match status" value="1"/>
</dbReference>
<dbReference type="InterPro" id="IPR000718">
    <property type="entry name" value="Peptidase_M13"/>
</dbReference>
<evidence type="ECO:0000256" key="1">
    <source>
        <dbReference type="ARBA" id="ARBA00001947"/>
    </source>
</evidence>
<evidence type="ECO:0000256" key="2">
    <source>
        <dbReference type="ARBA" id="ARBA00007357"/>
    </source>
</evidence>
<dbReference type="GO" id="GO:0016485">
    <property type="term" value="P:protein processing"/>
    <property type="evidence" value="ECO:0007669"/>
    <property type="project" value="TreeGrafter"/>
</dbReference>
<evidence type="ECO:0000256" key="4">
    <source>
        <dbReference type="ARBA" id="ARBA00022723"/>
    </source>
</evidence>
<proteinExistence type="inferred from homology"/>
<name>A0A9J6FYD1_HAELO</name>
<dbReference type="EMBL" id="JABSTR010000004">
    <property type="protein sequence ID" value="KAH9368250.1"/>
    <property type="molecule type" value="Genomic_DNA"/>
</dbReference>
<dbReference type="Proteomes" id="UP000821853">
    <property type="component" value="Chromosome 2"/>
</dbReference>
<dbReference type="GO" id="GO:0004222">
    <property type="term" value="F:metalloendopeptidase activity"/>
    <property type="evidence" value="ECO:0007669"/>
    <property type="project" value="InterPro"/>
</dbReference>
<keyword evidence="11" id="KW-1185">Reference proteome</keyword>
<accession>A0A9J6FYD1</accession>
<dbReference type="OrthoDB" id="6506263at2759"/>
<dbReference type="GO" id="GO:0005886">
    <property type="term" value="C:plasma membrane"/>
    <property type="evidence" value="ECO:0007669"/>
    <property type="project" value="TreeGrafter"/>
</dbReference>
<evidence type="ECO:0000256" key="5">
    <source>
        <dbReference type="ARBA" id="ARBA00022801"/>
    </source>
</evidence>
<comment type="caution">
    <text evidence="10">The sequence shown here is derived from an EMBL/GenBank/DDBJ whole genome shotgun (WGS) entry which is preliminary data.</text>
</comment>
<comment type="similarity">
    <text evidence="2">Belongs to the peptidase M13 family.</text>
</comment>
<evidence type="ECO:0000256" key="3">
    <source>
        <dbReference type="ARBA" id="ARBA00022670"/>
    </source>
</evidence>
<dbReference type="Pfam" id="PF01431">
    <property type="entry name" value="Peptidase_M13"/>
    <property type="match status" value="1"/>
</dbReference>
<keyword evidence="5" id="KW-0378">Hydrolase</keyword>
<evidence type="ECO:0000313" key="10">
    <source>
        <dbReference type="EMBL" id="KAH9368250.1"/>
    </source>
</evidence>
<dbReference type="Gene3D" id="3.40.390.10">
    <property type="entry name" value="Collagenase (Catalytic Domain)"/>
    <property type="match status" value="1"/>
</dbReference>
<dbReference type="InterPro" id="IPR024079">
    <property type="entry name" value="MetalloPept_cat_dom_sf"/>
</dbReference>
<dbReference type="InterPro" id="IPR042089">
    <property type="entry name" value="Peptidase_M13_dom_2"/>
</dbReference>
<dbReference type="SUPFAM" id="SSF55486">
    <property type="entry name" value="Metalloproteases ('zincins'), catalytic domain"/>
    <property type="match status" value="1"/>
</dbReference>
<evidence type="ECO:0000259" key="9">
    <source>
        <dbReference type="Pfam" id="PF05649"/>
    </source>
</evidence>
<comment type="cofactor">
    <cofactor evidence="1">
        <name>Zn(2+)</name>
        <dbReference type="ChEBI" id="CHEBI:29105"/>
    </cofactor>
</comment>
<sequence length="617" mass="70314">MWVHENCKTANNRLNDMDTLLAWRKILATLGLSDWPCENFTGDVMKLVSDADRHLMLHTLFKVNVLRSNSDGIGSRISLQPSTTYLKRYTTWAGPKTKGSYEGIIARAMRLHCNNSTAVRNAKQIFRLEGMLERLSYVDTSMMAKFAIKQMSHIQALITNEHWDWVRYFFFLFGNNTITGSTMVFIEDPAFFARFSLLFDDRDYGTAIANYVGFKTMVTFSAFLPGDYRFLNELDPGYDIMLADSKIVDSKLVTCTLLVEKMFRYGVGIAAKLSLSKEFATTYLTHYEEQLAAIFGEARRVVKGLLRSRLSWFSEQDADQAMRKLDRMTLVLGTEDNFAQYEIYRQTPPLAAFNNGKGVLETVFAILSHASSVYWGALSNDSRRAKAAYDNAYSTSVFESESEYQPTDNFVFVPTATVSQLSTLSHKIPVLLYPVILTQLVRGVLRALVQSNAFFKDGVSSKTWWGNDSVDDYNNITECLQQQYRSSATLDGDADAGVVHGRSTLAQRENDFLDNAVLWPLYLLYERASLRQNATRLFYWRNDERVNSKALFFYNYASAFCVESDKASRRKQRRLVMTPAKSRLNVPLSNFPPFLQAFSCPTPGKLQSRCSVWKDVH</sequence>
<dbReference type="PANTHER" id="PTHR11733:SF241">
    <property type="entry name" value="GH26575P-RELATED"/>
    <property type="match status" value="1"/>
</dbReference>
<dbReference type="InterPro" id="IPR018497">
    <property type="entry name" value="Peptidase_M13_C"/>
</dbReference>
<dbReference type="Gene3D" id="1.10.1380.10">
    <property type="entry name" value="Neutral endopeptidase , domain2"/>
    <property type="match status" value="1"/>
</dbReference>
<dbReference type="PANTHER" id="PTHR11733">
    <property type="entry name" value="ZINC METALLOPROTEASE FAMILY M13 NEPRILYSIN-RELATED"/>
    <property type="match status" value="1"/>
</dbReference>
<protein>
    <submittedName>
        <fullName evidence="10">Uncharacterized protein</fullName>
    </submittedName>
</protein>
<evidence type="ECO:0000313" key="11">
    <source>
        <dbReference type="Proteomes" id="UP000821853"/>
    </source>
</evidence>
<dbReference type="Pfam" id="PF05649">
    <property type="entry name" value="Peptidase_M13_N"/>
    <property type="match status" value="1"/>
</dbReference>
<feature type="domain" description="Peptidase M13 C-terminal" evidence="8">
    <location>
        <begin position="450"/>
        <end position="606"/>
    </location>
</feature>
<evidence type="ECO:0000259" key="8">
    <source>
        <dbReference type="Pfam" id="PF01431"/>
    </source>
</evidence>
<keyword evidence="3" id="KW-0645">Protease</keyword>
<dbReference type="GO" id="GO:0046872">
    <property type="term" value="F:metal ion binding"/>
    <property type="evidence" value="ECO:0007669"/>
    <property type="project" value="UniProtKB-KW"/>
</dbReference>
<evidence type="ECO:0000256" key="7">
    <source>
        <dbReference type="ARBA" id="ARBA00023049"/>
    </source>
</evidence>
<evidence type="ECO:0000256" key="6">
    <source>
        <dbReference type="ARBA" id="ARBA00022833"/>
    </source>
</evidence>
<keyword evidence="6" id="KW-0862">Zinc</keyword>
<reference evidence="10 11" key="1">
    <citation type="journal article" date="2020" name="Cell">
        <title>Large-Scale Comparative Analyses of Tick Genomes Elucidate Their Genetic Diversity and Vector Capacities.</title>
        <authorList>
            <consortium name="Tick Genome and Microbiome Consortium (TIGMIC)"/>
            <person name="Jia N."/>
            <person name="Wang J."/>
            <person name="Shi W."/>
            <person name="Du L."/>
            <person name="Sun Y."/>
            <person name="Zhan W."/>
            <person name="Jiang J.F."/>
            <person name="Wang Q."/>
            <person name="Zhang B."/>
            <person name="Ji P."/>
            <person name="Bell-Sakyi L."/>
            <person name="Cui X.M."/>
            <person name="Yuan T.T."/>
            <person name="Jiang B.G."/>
            <person name="Yang W.F."/>
            <person name="Lam T.T."/>
            <person name="Chang Q.C."/>
            <person name="Ding S.J."/>
            <person name="Wang X.J."/>
            <person name="Zhu J.G."/>
            <person name="Ruan X.D."/>
            <person name="Zhao L."/>
            <person name="Wei J.T."/>
            <person name="Ye R.Z."/>
            <person name="Que T.C."/>
            <person name="Du C.H."/>
            <person name="Zhou Y.H."/>
            <person name="Cheng J.X."/>
            <person name="Dai P.F."/>
            <person name="Guo W.B."/>
            <person name="Han X.H."/>
            <person name="Huang E.J."/>
            <person name="Li L.F."/>
            <person name="Wei W."/>
            <person name="Gao Y.C."/>
            <person name="Liu J.Z."/>
            <person name="Shao H.Z."/>
            <person name="Wang X."/>
            <person name="Wang C.C."/>
            <person name="Yang T.C."/>
            <person name="Huo Q.B."/>
            <person name="Li W."/>
            <person name="Chen H.Y."/>
            <person name="Chen S.E."/>
            <person name="Zhou L.G."/>
            <person name="Ni X.B."/>
            <person name="Tian J.H."/>
            <person name="Sheng Y."/>
            <person name="Liu T."/>
            <person name="Pan Y.S."/>
            <person name="Xia L.Y."/>
            <person name="Li J."/>
            <person name="Zhao F."/>
            <person name="Cao W.C."/>
        </authorList>
    </citation>
    <scope>NUCLEOTIDE SEQUENCE [LARGE SCALE GENOMIC DNA]</scope>
    <source>
        <strain evidence="10">HaeL-2018</strain>
    </source>
</reference>
<dbReference type="VEuPathDB" id="VectorBase:HLOH_042603"/>
<keyword evidence="7" id="KW-0482">Metalloprotease</keyword>
<gene>
    <name evidence="10" type="ORF">HPB48_011572</name>
</gene>
<keyword evidence="4" id="KW-0479">Metal-binding</keyword>
<dbReference type="AlphaFoldDB" id="A0A9J6FYD1"/>
<feature type="domain" description="Peptidase M13 N-terminal" evidence="9">
    <location>
        <begin position="24"/>
        <end position="333"/>
    </location>
</feature>
<organism evidence="10 11">
    <name type="scientific">Haemaphysalis longicornis</name>
    <name type="common">Bush tick</name>
    <dbReference type="NCBI Taxonomy" id="44386"/>
    <lineage>
        <taxon>Eukaryota</taxon>
        <taxon>Metazoa</taxon>
        <taxon>Ecdysozoa</taxon>
        <taxon>Arthropoda</taxon>
        <taxon>Chelicerata</taxon>
        <taxon>Arachnida</taxon>
        <taxon>Acari</taxon>
        <taxon>Parasitiformes</taxon>
        <taxon>Ixodida</taxon>
        <taxon>Ixodoidea</taxon>
        <taxon>Ixodidae</taxon>
        <taxon>Haemaphysalinae</taxon>
        <taxon>Haemaphysalis</taxon>
    </lineage>
</organism>